<dbReference type="EMBL" id="UOGD01000317">
    <property type="protein sequence ID" value="VAX26001.1"/>
    <property type="molecule type" value="Genomic_DNA"/>
</dbReference>
<keyword evidence="1" id="KW-0175">Coiled coil</keyword>
<sequence length="599" mass="68543">MENKKTQHTFHIPVMGLSYTIDSPIKVAHLGISSVMSILEHNFIEKMREFYSKKFNFPYEPITSKIEDFRAKRITSYLDLVDKIVKIKFESLKNSIAEKGEELEKYFDLLPTYSDLKQRFNEMVDNNGSLTEIKKWLNENLTVGDIDVNIMTKLDGENYNGKEKLPVEHNHAHAAIRGFANSTLKSSVVLSAGMNPRLFGYMENFEDFYPDGEGNFKKKIILKVSDYRSAIIQGKFFAKKGLWISEYRVESGLNCGGHAFATDGYLMGPILEEFKNKKEELLATTYEIFKNALSRKNRSVPITVPQVKLTAQGGVGTAEEHEFLLENYNLDSIGWGSPFMLVPEVTSVEPNTIKILSRAKEEDLYLSGASPMGVPFNNVRGSTKDIERMKLAHSENPGSACPKKFLTFNREFTEIPICTASNQYIKLKLAEIKKENLSEEEFKIRYDKLTEKECLCNGLSNSSLLVNHLDVKMEGTAVSVCPGPNIAYFSGTFSLKEMVNHIYGKMNILNTENRPNLFVKELKMYIDYLNDKFSEITEPISDKQFKYFDTFVKNVNDGIKYYKDLFEENKAKLKDTYDSAIKDIERLEMELSHFMHELA</sequence>
<reference evidence="2" key="1">
    <citation type="submission" date="2018-06" db="EMBL/GenBank/DDBJ databases">
        <authorList>
            <person name="Zhirakovskaya E."/>
        </authorList>
    </citation>
    <scope>NUCLEOTIDE SEQUENCE</scope>
</reference>
<proteinExistence type="predicted"/>
<evidence type="ECO:0000256" key="1">
    <source>
        <dbReference type="SAM" id="Coils"/>
    </source>
</evidence>
<dbReference type="AlphaFoldDB" id="A0A3B1CHF2"/>
<protein>
    <submittedName>
        <fullName evidence="2">Uncharacterized protein</fullName>
    </submittedName>
</protein>
<name>A0A3B1CHF2_9ZZZZ</name>
<accession>A0A3B1CHF2</accession>
<feature type="coiled-coil region" evidence="1">
    <location>
        <begin position="563"/>
        <end position="597"/>
    </location>
</feature>
<gene>
    <name evidence="2" type="ORF">MNBD_IGNAVI01-672</name>
</gene>
<evidence type="ECO:0000313" key="2">
    <source>
        <dbReference type="EMBL" id="VAX26001.1"/>
    </source>
</evidence>
<organism evidence="2">
    <name type="scientific">hydrothermal vent metagenome</name>
    <dbReference type="NCBI Taxonomy" id="652676"/>
    <lineage>
        <taxon>unclassified sequences</taxon>
        <taxon>metagenomes</taxon>
        <taxon>ecological metagenomes</taxon>
    </lineage>
</organism>